<dbReference type="GO" id="GO:0016491">
    <property type="term" value="F:oxidoreductase activity"/>
    <property type="evidence" value="ECO:0007669"/>
    <property type="project" value="UniProtKB-KW"/>
</dbReference>
<protein>
    <submittedName>
        <fullName evidence="4">2-amino-4-deoxychorismate dehydrogenase</fullName>
        <ecNumber evidence="4">1.3.99.24</ecNumber>
    </submittedName>
</protein>
<dbReference type="SUPFAM" id="SSF52218">
    <property type="entry name" value="Flavoproteins"/>
    <property type="match status" value="1"/>
</dbReference>
<dbReference type="AlphaFoldDB" id="A0A2T0BQE1"/>
<dbReference type="EC" id="1.3.99.24" evidence="4"/>
<reference evidence="4 5" key="1">
    <citation type="submission" date="2018-03" db="EMBL/GenBank/DDBJ databases">
        <title>Genome sequence of Clostridium luticellarii DSM 29923.</title>
        <authorList>
            <person name="Poehlein A."/>
            <person name="Daniel R."/>
        </authorList>
    </citation>
    <scope>NUCLEOTIDE SEQUENCE [LARGE SCALE GENOMIC DNA]</scope>
    <source>
        <strain evidence="4 5">DSM 29923</strain>
    </source>
</reference>
<proteinExistence type="predicted"/>
<keyword evidence="2" id="KW-0288">FMN</keyword>
<dbReference type="InterPro" id="IPR005025">
    <property type="entry name" value="FMN_Rdtase-like_dom"/>
</dbReference>
<sequence length="208" mass="23094">MKVVAINGSPRKGGNTSQALKVMADELQKQDIDVEIIQVGYLDIHGCTACGYCSTSEKNRCVFKDDIVNETAEKMREADGFILASPTYYAGIAGAMKSFLDRVFFTSSGYFKFKVATSISVVRRAGGVDVVHQLNNYLNLAETILPPSQYWTSAYGMDKGEVMEDGEGIQTLRKNARAMAWLLKVVHDGKEKFPLPYDEGHIMTNFIR</sequence>
<dbReference type="InterPro" id="IPR029039">
    <property type="entry name" value="Flavoprotein-like_sf"/>
</dbReference>
<evidence type="ECO:0000259" key="3">
    <source>
        <dbReference type="Pfam" id="PF03358"/>
    </source>
</evidence>
<dbReference type="PANTHER" id="PTHR43278:SF4">
    <property type="entry name" value="NAD(P)H-DEPENDENT FMN-CONTAINING OXIDOREDUCTASE YWQN-RELATED"/>
    <property type="match status" value="1"/>
</dbReference>
<dbReference type="RefSeq" id="WP_106008422.1">
    <property type="nucleotide sequence ID" value="NZ_JALCPJ010000051.1"/>
</dbReference>
<dbReference type="InterPro" id="IPR051796">
    <property type="entry name" value="ISF_SsuE-like"/>
</dbReference>
<evidence type="ECO:0000256" key="2">
    <source>
        <dbReference type="ARBA" id="ARBA00022643"/>
    </source>
</evidence>
<organism evidence="4 5">
    <name type="scientific">Clostridium luticellarii</name>
    <dbReference type="NCBI Taxonomy" id="1691940"/>
    <lineage>
        <taxon>Bacteria</taxon>
        <taxon>Bacillati</taxon>
        <taxon>Bacillota</taxon>
        <taxon>Clostridia</taxon>
        <taxon>Eubacteriales</taxon>
        <taxon>Clostridiaceae</taxon>
        <taxon>Clostridium</taxon>
    </lineage>
</organism>
<dbReference type="Gene3D" id="3.40.50.360">
    <property type="match status" value="1"/>
</dbReference>
<evidence type="ECO:0000313" key="5">
    <source>
        <dbReference type="Proteomes" id="UP000237798"/>
    </source>
</evidence>
<evidence type="ECO:0000256" key="1">
    <source>
        <dbReference type="ARBA" id="ARBA00022630"/>
    </source>
</evidence>
<dbReference type="Proteomes" id="UP000237798">
    <property type="component" value="Unassembled WGS sequence"/>
</dbReference>
<name>A0A2T0BQE1_9CLOT</name>
<keyword evidence="4" id="KW-0560">Oxidoreductase</keyword>
<feature type="domain" description="NADPH-dependent FMN reductase-like" evidence="3">
    <location>
        <begin position="1"/>
        <end position="154"/>
    </location>
</feature>
<dbReference type="OrthoDB" id="9790975at2"/>
<evidence type="ECO:0000313" key="4">
    <source>
        <dbReference type="EMBL" id="PRR86104.1"/>
    </source>
</evidence>
<keyword evidence="1" id="KW-0285">Flavoprotein</keyword>
<dbReference type="PANTHER" id="PTHR43278">
    <property type="entry name" value="NAD(P)H-DEPENDENT FMN-CONTAINING OXIDOREDUCTASE YWQN-RELATED"/>
    <property type="match status" value="1"/>
</dbReference>
<dbReference type="Pfam" id="PF03358">
    <property type="entry name" value="FMN_red"/>
    <property type="match status" value="1"/>
</dbReference>
<dbReference type="EMBL" id="PVXP01000008">
    <property type="protein sequence ID" value="PRR86104.1"/>
    <property type="molecule type" value="Genomic_DNA"/>
</dbReference>
<keyword evidence="5" id="KW-1185">Reference proteome</keyword>
<accession>A0A2T0BQE1</accession>
<gene>
    <name evidence="4" type="primary">sgcG_2</name>
    <name evidence="4" type="ORF">CLLU_09360</name>
</gene>
<comment type="caution">
    <text evidence="4">The sequence shown here is derived from an EMBL/GenBank/DDBJ whole genome shotgun (WGS) entry which is preliminary data.</text>
</comment>